<dbReference type="EMBL" id="NOJZ02000021">
    <property type="protein sequence ID" value="RDY23020.1"/>
    <property type="molecule type" value="Genomic_DNA"/>
</dbReference>
<evidence type="ECO:0000256" key="1">
    <source>
        <dbReference type="SAM" id="Phobius"/>
    </source>
</evidence>
<sequence>MSLVSFLSCLYFGFTMLLLFKQKTMGKMYILFGALTYVFIIGYSSIPKVPASMQNFMIFLMFSLMIIIFGIMNGILMKVFKRSDKFSVIAAIISSSLLILVLFNIKGYLTYMYIPLALYLIQKKINNIIAK</sequence>
<evidence type="ECO:0000313" key="2">
    <source>
        <dbReference type="EMBL" id="RDY23020.1"/>
    </source>
</evidence>
<name>A0A371IRB7_9FIRM</name>
<protein>
    <submittedName>
        <fullName evidence="2">Uncharacterized protein</fullName>
    </submittedName>
</protein>
<keyword evidence="1" id="KW-0472">Membrane</keyword>
<feature type="transmembrane region" description="Helical" evidence="1">
    <location>
        <begin position="29"/>
        <end position="46"/>
    </location>
</feature>
<reference evidence="2 3" key="1">
    <citation type="journal article" date="2017" name="Genome Announc.">
        <title>Draft Genome Sequence of Romboutsia maritimum sp. nov. Strain CCRI-22766(T), Isolated from Coastal Estuarine Mud.</title>
        <authorList>
            <person name="Maheux A.F."/>
            <person name="Boudreau D.K."/>
            <person name="Berube E."/>
            <person name="Boissinot M."/>
            <person name="Raymond F."/>
            <person name="Brodeur S."/>
            <person name="Corbeil J."/>
            <person name="Brightwell G."/>
            <person name="Broda D."/>
            <person name="Omar R.F."/>
            <person name="Bergeron M.G."/>
        </authorList>
    </citation>
    <scope>NUCLEOTIDE SEQUENCE [LARGE SCALE GENOMIC DNA]</scope>
    <source>
        <strain evidence="2 3">CCRI-22766</strain>
    </source>
</reference>
<keyword evidence="3" id="KW-1185">Reference proteome</keyword>
<gene>
    <name evidence="2" type="ORF">CHF27_010540</name>
</gene>
<dbReference type="AlphaFoldDB" id="A0A371IRB7"/>
<organism evidence="2 3">
    <name type="scientific">Romboutsia maritimum</name>
    <dbReference type="NCBI Taxonomy" id="2020948"/>
    <lineage>
        <taxon>Bacteria</taxon>
        <taxon>Bacillati</taxon>
        <taxon>Bacillota</taxon>
        <taxon>Clostridia</taxon>
        <taxon>Peptostreptococcales</taxon>
        <taxon>Peptostreptococcaceae</taxon>
        <taxon>Romboutsia</taxon>
    </lineage>
</organism>
<keyword evidence="1" id="KW-1133">Transmembrane helix</keyword>
<feature type="transmembrane region" description="Helical" evidence="1">
    <location>
        <begin position="86"/>
        <end position="105"/>
    </location>
</feature>
<dbReference type="OrthoDB" id="1757623at2"/>
<evidence type="ECO:0000313" key="3">
    <source>
        <dbReference type="Proteomes" id="UP000243494"/>
    </source>
</evidence>
<feature type="transmembrane region" description="Helical" evidence="1">
    <location>
        <begin position="58"/>
        <end position="80"/>
    </location>
</feature>
<proteinExistence type="predicted"/>
<keyword evidence="1" id="KW-0812">Transmembrane</keyword>
<comment type="caution">
    <text evidence="2">The sequence shown here is derived from an EMBL/GenBank/DDBJ whole genome shotgun (WGS) entry which is preliminary data.</text>
</comment>
<dbReference type="Proteomes" id="UP000243494">
    <property type="component" value="Unassembled WGS sequence"/>
</dbReference>
<dbReference type="RefSeq" id="WP_095406742.1">
    <property type="nucleotide sequence ID" value="NZ_NOJZ02000021.1"/>
</dbReference>
<accession>A0A371IRB7</accession>